<dbReference type="Pfam" id="PF05108">
    <property type="entry name" value="T7SS_ESX1_EccB"/>
    <property type="match status" value="1"/>
</dbReference>
<keyword evidence="2" id="KW-0472">Membrane</keyword>
<organism evidence="3 4">
    <name type="scientific">Nocardiopsis flavescens</name>
    <dbReference type="NCBI Taxonomy" id="758803"/>
    <lineage>
        <taxon>Bacteria</taxon>
        <taxon>Bacillati</taxon>
        <taxon>Actinomycetota</taxon>
        <taxon>Actinomycetes</taxon>
        <taxon>Streptosporangiales</taxon>
        <taxon>Nocardiopsidaceae</taxon>
        <taxon>Nocardiopsis</taxon>
    </lineage>
</organism>
<dbReference type="InterPro" id="IPR007795">
    <property type="entry name" value="T7SS_EccB"/>
</dbReference>
<protein>
    <submittedName>
        <fullName evidence="3">Type VII secretion protein EccB</fullName>
    </submittedName>
</protein>
<dbReference type="Gene3D" id="3.30.2390.20">
    <property type="entry name" value="Type VII secretion system EccB, repeat 1 domain"/>
    <property type="match status" value="1"/>
</dbReference>
<feature type="transmembrane region" description="Helical" evidence="2">
    <location>
        <begin position="28"/>
        <end position="49"/>
    </location>
</feature>
<dbReference type="PANTHER" id="PTHR40765">
    <property type="entry name" value="ESX-2 SECRETION SYSTEM ATPASE ECCB2"/>
    <property type="match status" value="1"/>
</dbReference>
<accession>A0A1M6V0N4</accession>
<dbReference type="EMBL" id="FQZK01000031">
    <property type="protein sequence ID" value="SHK74954.1"/>
    <property type="molecule type" value="Genomic_DNA"/>
</dbReference>
<feature type="region of interest" description="Disordered" evidence="1">
    <location>
        <begin position="448"/>
        <end position="474"/>
    </location>
</feature>
<gene>
    <name evidence="3" type="ORF">SAMN05421803_1315</name>
</gene>
<dbReference type="InterPro" id="IPR044857">
    <property type="entry name" value="T7SS_EccB_R1"/>
</dbReference>
<keyword evidence="2" id="KW-0812">Transmembrane</keyword>
<dbReference type="Proteomes" id="UP000184452">
    <property type="component" value="Unassembled WGS sequence"/>
</dbReference>
<keyword evidence="2" id="KW-1133">Transmembrane helix</keyword>
<dbReference type="NCBIfam" id="TIGR03919">
    <property type="entry name" value="T7SS_EccB"/>
    <property type="match status" value="1"/>
</dbReference>
<evidence type="ECO:0000313" key="3">
    <source>
        <dbReference type="EMBL" id="SHK74954.1"/>
    </source>
</evidence>
<dbReference type="GO" id="GO:0005576">
    <property type="term" value="C:extracellular region"/>
    <property type="evidence" value="ECO:0007669"/>
    <property type="project" value="TreeGrafter"/>
</dbReference>
<sequence>MMGRLGTAMLEADPNAVDAPLRRTRNTLYTGLAVGAVLCVGFLVFGLLFPGGAASWRQEGRLILVRDTGASYLYSQGVLRPVDNYASARLIQGEGMTVSLVREASLEGVPRGGPVGIPAAPDSLPTGEVGTVWRLCAVTPAGEAAHRTSLTLDGAEGTVVPPPEYAVAVVGPDERHHLLWADRRLELDVAGGAVEALGYGTVPALPVSDSFLAAVPEGPRLAAPEVPGLGETSDAAGLEEHRVGTLFTVPSGNGAAQDYLLGDRGLVPLTVTEAALLLASPAVREEVYTGSEPEAVPLAAGEVRGLLAPGAGAGEALAPGLPAVPPEAVPEGSGNPCLVVGPSGERSLALSPDASITALPVQQVPGISPGCPTPDLVGVPAGGGALVRASPEAGASDAPTYYLVTEDAAKFPLLDADTVAALGYTEEGAVTTPNSILRLLPTGPVLHPGLAAQPLTPPQDPAAQPCPGQAQEAV</sequence>
<evidence type="ECO:0000256" key="2">
    <source>
        <dbReference type="SAM" id="Phobius"/>
    </source>
</evidence>
<proteinExistence type="predicted"/>
<dbReference type="PANTHER" id="PTHR40765:SF2">
    <property type="entry name" value="ESX-2 SECRETION SYSTEM ATPASE ECCB2"/>
    <property type="match status" value="1"/>
</dbReference>
<name>A0A1M6V0N4_9ACTN</name>
<reference evidence="3 4" key="1">
    <citation type="submission" date="2016-11" db="EMBL/GenBank/DDBJ databases">
        <authorList>
            <person name="Jaros S."/>
            <person name="Januszkiewicz K."/>
            <person name="Wedrychowicz H."/>
        </authorList>
    </citation>
    <scope>NUCLEOTIDE SEQUENCE [LARGE SCALE GENOMIC DNA]</scope>
    <source>
        <strain evidence="3 4">CGMCC 4.5723</strain>
    </source>
</reference>
<keyword evidence="4" id="KW-1185">Reference proteome</keyword>
<dbReference type="AlphaFoldDB" id="A0A1M6V0N4"/>
<evidence type="ECO:0000256" key="1">
    <source>
        <dbReference type="SAM" id="MobiDB-lite"/>
    </source>
</evidence>
<dbReference type="STRING" id="758803.SAMN05421803_1315"/>
<evidence type="ECO:0000313" key="4">
    <source>
        <dbReference type="Proteomes" id="UP000184452"/>
    </source>
</evidence>